<name>A0A557SST3_9ARCH</name>
<dbReference type="Proteomes" id="UP000315289">
    <property type="component" value="Unassembled WGS sequence"/>
</dbReference>
<keyword evidence="2" id="KW-1185">Reference proteome</keyword>
<comment type="caution">
    <text evidence="1">The sequence shown here is derived from an EMBL/GenBank/DDBJ whole genome shotgun (WGS) entry which is preliminary data.</text>
</comment>
<protein>
    <submittedName>
        <fullName evidence="1">Uncharacterized protein</fullName>
    </submittedName>
</protein>
<dbReference type="AlphaFoldDB" id="A0A557SST3"/>
<accession>A0A557SST3</accession>
<gene>
    <name evidence="1" type="ORF">NARC_130015</name>
</gene>
<evidence type="ECO:0000313" key="2">
    <source>
        <dbReference type="Proteomes" id="UP000315289"/>
    </source>
</evidence>
<reference evidence="1 2" key="1">
    <citation type="journal article" date="2019" name="Front. Microbiol.">
        <title>Ammonia Oxidation by the Arctic Terrestrial Thaumarchaeote Candidatus Nitrosocosmicus arcticus Is Stimulated by Increasing Temperatures.</title>
        <authorList>
            <person name="Alves R.J.E."/>
            <person name="Kerou M."/>
            <person name="Zappe A."/>
            <person name="Bittner R."/>
            <person name="Abby S.S."/>
            <person name="Schmidt H.A."/>
            <person name="Pfeifer K."/>
            <person name="Schleper C."/>
        </authorList>
    </citation>
    <scope>NUCLEOTIDE SEQUENCE [LARGE SCALE GENOMIC DNA]</scope>
    <source>
        <strain evidence="1 2">Kfb</strain>
    </source>
</reference>
<proteinExistence type="predicted"/>
<sequence>MDIAAGKTIKRLKKVEGILQESELIIKIAVVITSAKPIFVNKLAILICEIIRIEEIAKGIISIPTGIMTAI</sequence>
<dbReference type="EMBL" id="VOAH01000013">
    <property type="protein sequence ID" value="TVP39676.1"/>
    <property type="molecule type" value="Genomic_DNA"/>
</dbReference>
<evidence type="ECO:0000313" key="1">
    <source>
        <dbReference type="EMBL" id="TVP39676.1"/>
    </source>
</evidence>
<organism evidence="1 2">
    <name type="scientific">Candidatus Nitrosocosmicus arcticus</name>
    <dbReference type="NCBI Taxonomy" id="2035267"/>
    <lineage>
        <taxon>Archaea</taxon>
        <taxon>Nitrososphaerota</taxon>
        <taxon>Nitrososphaeria</taxon>
        <taxon>Nitrososphaerales</taxon>
        <taxon>Nitrososphaeraceae</taxon>
        <taxon>Candidatus Nitrosocosmicus</taxon>
    </lineage>
</organism>